<evidence type="ECO:0000313" key="1">
    <source>
        <dbReference type="EMBL" id="CAG8833979.1"/>
    </source>
</evidence>
<dbReference type="Proteomes" id="UP000789901">
    <property type="component" value="Unassembled WGS sequence"/>
</dbReference>
<reference evidence="1 2" key="1">
    <citation type="submission" date="2021-06" db="EMBL/GenBank/DDBJ databases">
        <authorList>
            <person name="Kallberg Y."/>
            <person name="Tangrot J."/>
            <person name="Rosling A."/>
        </authorList>
    </citation>
    <scope>NUCLEOTIDE SEQUENCE [LARGE SCALE GENOMIC DNA]</scope>
    <source>
        <strain evidence="1 2">120-4 pot B 10/14</strain>
    </source>
</reference>
<gene>
    <name evidence="1" type="ORF">GMARGA_LOCUS31820</name>
</gene>
<feature type="non-terminal residue" evidence="1">
    <location>
        <position position="1"/>
    </location>
</feature>
<organism evidence="1 2">
    <name type="scientific">Gigaspora margarita</name>
    <dbReference type="NCBI Taxonomy" id="4874"/>
    <lineage>
        <taxon>Eukaryota</taxon>
        <taxon>Fungi</taxon>
        <taxon>Fungi incertae sedis</taxon>
        <taxon>Mucoromycota</taxon>
        <taxon>Glomeromycotina</taxon>
        <taxon>Glomeromycetes</taxon>
        <taxon>Diversisporales</taxon>
        <taxon>Gigasporaceae</taxon>
        <taxon>Gigaspora</taxon>
    </lineage>
</organism>
<dbReference type="EMBL" id="CAJVQB010048429">
    <property type="protein sequence ID" value="CAG8833979.1"/>
    <property type="molecule type" value="Genomic_DNA"/>
</dbReference>
<keyword evidence="2" id="KW-1185">Reference proteome</keyword>
<proteinExistence type="predicted"/>
<protein>
    <submittedName>
        <fullName evidence="1">863_t:CDS:1</fullName>
    </submittedName>
</protein>
<name>A0ABN7WLW9_GIGMA</name>
<sequence>NPITENLNRKNASNRVFHYKRKNSSMIKKNNKRSLNETERFSKENLAKCILTKKTDKTRNSMAIITDDREDSIINNVLRSRSNTRRSLRSIQNKSATGDSILEQILNKLQKIEEKHGALARKYS</sequence>
<comment type="caution">
    <text evidence="1">The sequence shown here is derived from an EMBL/GenBank/DDBJ whole genome shotgun (WGS) entry which is preliminary data.</text>
</comment>
<evidence type="ECO:0000313" key="2">
    <source>
        <dbReference type="Proteomes" id="UP000789901"/>
    </source>
</evidence>
<accession>A0ABN7WLW9</accession>